<accession>W4VG64</accession>
<dbReference type="InterPro" id="IPR014729">
    <property type="entry name" value="Rossmann-like_a/b/a_fold"/>
</dbReference>
<dbReference type="GO" id="GO:0008033">
    <property type="term" value="P:tRNA processing"/>
    <property type="evidence" value="ECO:0007669"/>
    <property type="project" value="UniProtKB-KW"/>
</dbReference>
<keyword evidence="4" id="KW-1185">Reference proteome</keyword>
<gene>
    <name evidence="3" type="ORF">JCM21714_710</name>
</gene>
<proteinExistence type="predicted"/>
<dbReference type="PANTHER" id="PTHR37825">
    <property type="entry name" value="TRNA(MET) CYTIDINE ACETATE LIGASE"/>
    <property type="match status" value="1"/>
</dbReference>
<keyword evidence="2" id="KW-0819">tRNA processing</keyword>
<dbReference type="eggNOG" id="COG1323">
    <property type="taxonomic scope" value="Bacteria"/>
</dbReference>
<dbReference type="EMBL" id="BAVS01000001">
    <property type="protein sequence ID" value="GAE91754.1"/>
    <property type="molecule type" value="Genomic_DNA"/>
</dbReference>
<organism evidence="3 4">
    <name type="scientific">Gracilibacillus boraciitolerans JCM 21714</name>
    <dbReference type="NCBI Taxonomy" id="1298598"/>
    <lineage>
        <taxon>Bacteria</taxon>
        <taxon>Bacillati</taxon>
        <taxon>Bacillota</taxon>
        <taxon>Bacilli</taxon>
        <taxon>Bacillales</taxon>
        <taxon>Bacillaceae</taxon>
        <taxon>Gracilibacillus</taxon>
    </lineage>
</organism>
<evidence type="ECO:0000256" key="2">
    <source>
        <dbReference type="ARBA" id="ARBA00022694"/>
    </source>
</evidence>
<dbReference type="STRING" id="1298598.JCM21714_710"/>
<dbReference type="AlphaFoldDB" id="W4VG64"/>
<dbReference type="PANTHER" id="PTHR37825:SF1">
    <property type="entry name" value="TRNA(MET) CYTIDINE ACETATE LIGASE"/>
    <property type="match status" value="1"/>
</dbReference>
<dbReference type="GO" id="GO:0016874">
    <property type="term" value="F:ligase activity"/>
    <property type="evidence" value="ECO:0007669"/>
    <property type="project" value="UniProtKB-KW"/>
</dbReference>
<protein>
    <submittedName>
        <fullName evidence="3">UPF0348 protein family</fullName>
    </submittedName>
</protein>
<comment type="caution">
    <text evidence="3">The sequence shown here is derived from an EMBL/GenBank/DDBJ whole genome shotgun (WGS) entry which is preliminary data.</text>
</comment>
<evidence type="ECO:0000313" key="3">
    <source>
        <dbReference type="EMBL" id="GAE91754.1"/>
    </source>
</evidence>
<sequence>MLNNGESYPKANELAFNKIGGNKLLIDFTKPNNILGYQYVKSIYDIDSKIVPITIKRIKNDFHDSEIKDSIASATSIRNQLFHENEENIIQAVPYKSKEILDNYRLNYGAWHYWQNYFTILKYRVLTMSRSELKKIHGMKEGLENRIIEKISKATNFNEFMELVKTKRYTKTSLQRIFANILTNTTSTEIKHLIAQEQPDGIRVLAMSPIGRQWLNQHKQQIETTIFTSNKKPYPYQTMDERIDNAYYSILPIPVQQRLLKQSYQKPIFKTSQ</sequence>
<dbReference type="Gene3D" id="3.40.50.620">
    <property type="entry name" value="HUPs"/>
    <property type="match status" value="1"/>
</dbReference>
<keyword evidence="1" id="KW-0436">Ligase</keyword>
<evidence type="ECO:0000313" key="4">
    <source>
        <dbReference type="Proteomes" id="UP000019102"/>
    </source>
</evidence>
<name>W4VG64_9BACI</name>
<dbReference type="Proteomes" id="UP000019102">
    <property type="component" value="Unassembled WGS sequence"/>
</dbReference>
<dbReference type="InterPro" id="IPR008513">
    <property type="entry name" value="tRNA(Met)_cyd_acetate_ligase"/>
</dbReference>
<reference evidence="3 4" key="1">
    <citation type="journal article" date="2014" name="Genome Announc.">
        <title>Draft Genome Sequence of the Boron-Tolerant and Moderately Halotolerant Bacterium Gracilibacillus boraciitolerans JCM 21714T.</title>
        <authorList>
            <person name="Ahmed I."/>
            <person name="Oshima K."/>
            <person name="Suda W."/>
            <person name="Kitamura K."/>
            <person name="Iida T."/>
            <person name="Ohmori Y."/>
            <person name="Fujiwara T."/>
            <person name="Hattori M."/>
            <person name="Ohkuma M."/>
        </authorList>
    </citation>
    <scope>NUCLEOTIDE SEQUENCE [LARGE SCALE GENOMIC DNA]</scope>
    <source>
        <strain evidence="3 4">JCM 21714</strain>
    </source>
</reference>
<dbReference type="Pfam" id="PF05636">
    <property type="entry name" value="HIGH_NTase1"/>
    <property type="match status" value="1"/>
</dbReference>
<evidence type="ECO:0000256" key="1">
    <source>
        <dbReference type="ARBA" id="ARBA00022598"/>
    </source>
</evidence>